<dbReference type="Proteomes" id="UP000000759">
    <property type="component" value="Chromosome 1"/>
</dbReference>
<evidence type="ECO:0000313" key="2">
    <source>
        <dbReference type="EMBL" id="EEC51895.1"/>
    </source>
</evidence>
<keyword evidence="3" id="KW-1185">Reference proteome</keyword>
<organism evidence="2 3">
    <name type="scientific">Phaeodactylum tricornutum (strain CCAP 1055/1)</name>
    <dbReference type="NCBI Taxonomy" id="556484"/>
    <lineage>
        <taxon>Eukaryota</taxon>
        <taxon>Sar</taxon>
        <taxon>Stramenopiles</taxon>
        <taxon>Ochrophyta</taxon>
        <taxon>Bacillariophyta</taxon>
        <taxon>Bacillariophyceae</taxon>
        <taxon>Bacillariophycidae</taxon>
        <taxon>Naviculales</taxon>
        <taxon>Phaeodactylaceae</taxon>
        <taxon>Phaeodactylum</taxon>
    </lineage>
</organism>
<reference evidence="2 3" key="1">
    <citation type="journal article" date="2008" name="Nature">
        <title>The Phaeodactylum genome reveals the evolutionary history of diatom genomes.</title>
        <authorList>
            <person name="Bowler C."/>
            <person name="Allen A.E."/>
            <person name="Badger J.H."/>
            <person name="Grimwood J."/>
            <person name="Jabbari K."/>
            <person name="Kuo A."/>
            <person name="Maheswari U."/>
            <person name="Martens C."/>
            <person name="Maumus F."/>
            <person name="Otillar R.P."/>
            <person name="Rayko E."/>
            <person name="Salamov A."/>
            <person name="Vandepoele K."/>
            <person name="Beszteri B."/>
            <person name="Gruber A."/>
            <person name="Heijde M."/>
            <person name="Katinka M."/>
            <person name="Mock T."/>
            <person name="Valentin K."/>
            <person name="Verret F."/>
            <person name="Berges J.A."/>
            <person name="Brownlee C."/>
            <person name="Cadoret J.P."/>
            <person name="Chiovitti A."/>
            <person name="Choi C.J."/>
            <person name="Coesel S."/>
            <person name="De Martino A."/>
            <person name="Detter J.C."/>
            <person name="Durkin C."/>
            <person name="Falciatore A."/>
            <person name="Fournet J."/>
            <person name="Haruta M."/>
            <person name="Huysman M.J."/>
            <person name="Jenkins B.D."/>
            <person name="Jiroutova K."/>
            <person name="Jorgensen R.E."/>
            <person name="Joubert Y."/>
            <person name="Kaplan A."/>
            <person name="Kroger N."/>
            <person name="Kroth P.G."/>
            <person name="La Roche J."/>
            <person name="Lindquist E."/>
            <person name="Lommer M."/>
            <person name="Martin-Jezequel V."/>
            <person name="Lopez P.J."/>
            <person name="Lucas S."/>
            <person name="Mangogna M."/>
            <person name="McGinnis K."/>
            <person name="Medlin L.K."/>
            <person name="Montsant A."/>
            <person name="Oudot-Le Secq M.P."/>
            <person name="Napoli C."/>
            <person name="Obornik M."/>
            <person name="Parker M.S."/>
            <person name="Petit J.L."/>
            <person name="Porcel B.M."/>
            <person name="Poulsen N."/>
            <person name="Robison M."/>
            <person name="Rychlewski L."/>
            <person name="Rynearson T.A."/>
            <person name="Schmutz J."/>
            <person name="Shapiro H."/>
            <person name="Siaut M."/>
            <person name="Stanley M."/>
            <person name="Sussman M.R."/>
            <person name="Taylor A.R."/>
            <person name="Vardi A."/>
            <person name="von Dassow P."/>
            <person name="Vyverman W."/>
            <person name="Willis A."/>
            <person name="Wyrwicz L.S."/>
            <person name="Rokhsar D.S."/>
            <person name="Weissenbach J."/>
            <person name="Armbrust E.V."/>
            <person name="Green B.R."/>
            <person name="Van de Peer Y."/>
            <person name="Grigoriev I.V."/>
        </authorList>
    </citation>
    <scope>NUCLEOTIDE SEQUENCE [LARGE SCALE GENOMIC DNA]</scope>
    <source>
        <strain evidence="2 3">CCAP 1055/1</strain>
    </source>
</reference>
<reference evidence="3" key="2">
    <citation type="submission" date="2008-08" db="EMBL/GenBank/DDBJ databases">
        <authorList>
            <consortium name="Diatom Consortium"/>
            <person name="Grigoriev I."/>
            <person name="Grimwood J."/>
            <person name="Kuo A."/>
            <person name="Otillar R.P."/>
            <person name="Salamov A."/>
            <person name="Detter J.C."/>
            <person name="Lindquist E."/>
            <person name="Shapiro H."/>
            <person name="Lucas S."/>
            <person name="Glavina del Rio T."/>
            <person name="Pitluck S."/>
            <person name="Rokhsar D."/>
            <person name="Bowler C."/>
        </authorList>
    </citation>
    <scope>GENOME REANNOTATION</scope>
    <source>
        <strain evidence="3">CCAP 1055/1</strain>
    </source>
</reference>
<dbReference type="KEGG" id="pti:PHATRDRAFT_32251"/>
<name>B7FQM7_PHATC</name>
<accession>B7FQM7</accession>
<dbReference type="InParanoid" id="B7FQM7"/>
<evidence type="ECO:0000256" key="1">
    <source>
        <dbReference type="SAM" id="MobiDB-lite"/>
    </source>
</evidence>
<dbReference type="GeneID" id="7196727"/>
<protein>
    <submittedName>
        <fullName evidence="2">Uncharacterized protein</fullName>
    </submittedName>
</protein>
<proteinExistence type="predicted"/>
<dbReference type="AlphaFoldDB" id="B7FQM7"/>
<dbReference type="PaxDb" id="2850-Phatr32251"/>
<feature type="region of interest" description="Disordered" evidence="1">
    <location>
        <begin position="1"/>
        <end position="26"/>
    </location>
</feature>
<dbReference type="RefSeq" id="XP_002177432.1">
    <property type="nucleotide sequence ID" value="XM_002177396.1"/>
</dbReference>
<gene>
    <name evidence="2" type="ORF">PHATRDRAFT_32251</name>
</gene>
<dbReference type="EMBL" id="CM000605">
    <property type="protein sequence ID" value="EEC51895.1"/>
    <property type="molecule type" value="Genomic_DNA"/>
</dbReference>
<evidence type="ECO:0000313" key="3">
    <source>
        <dbReference type="Proteomes" id="UP000000759"/>
    </source>
</evidence>
<sequence>MSPPPVSVSFAEESDEESIKLDLGGGDSLAGSCGTHKQDQDEDGYSSMYFQREGLEYMTPILFEDGMDFVECSFYYLCRKSQDSGGVLYRERRRCQPRATTEQLTHMDNAQPSPCIRRPFRFHSFPSLVTDIQARRCSFSGIPDLGNNNSDSQLIRSNSMRSLRDQVARVSFEEYVQVVTIRAAHDYPEDVRSGLWISREEMAKVAELAVPKRDSTCWRMGHEVAPGSGLVEILLVSNVVVNTVTKAEGNDGTAGVTPEIGRRVG</sequence>
<dbReference type="OrthoDB" id="47517at2759"/>